<feature type="transmembrane region" description="Helical" evidence="1">
    <location>
        <begin position="414"/>
        <end position="436"/>
    </location>
</feature>
<keyword evidence="1" id="KW-0472">Membrane</keyword>
<keyword evidence="1" id="KW-0812">Transmembrane</keyword>
<feature type="transmembrane region" description="Helical" evidence="1">
    <location>
        <begin position="476"/>
        <end position="495"/>
    </location>
</feature>
<protein>
    <recommendedName>
        <fullName evidence="4">YYY membrane protein</fullName>
    </recommendedName>
</protein>
<organism evidence="2 3">
    <name type="scientific">Methylobacterium nodulans (strain LMG 21967 / CNCM I-2342 / ORS 2060)</name>
    <dbReference type="NCBI Taxonomy" id="460265"/>
    <lineage>
        <taxon>Bacteria</taxon>
        <taxon>Pseudomonadati</taxon>
        <taxon>Pseudomonadota</taxon>
        <taxon>Alphaproteobacteria</taxon>
        <taxon>Hyphomicrobiales</taxon>
        <taxon>Methylobacteriaceae</taxon>
        <taxon>Methylobacterium</taxon>
    </lineage>
</organism>
<proteinExistence type="predicted"/>
<reference evidence="2 3" key="1">
    <citation type="submission" date="2009-01" db="EMBL/GenBank/DDBJ databases">
        <title>Complete sequence of chromosome of Methylobacterium nodulans ORS 2060.</title>
        <authorList>
            <consortium name="US DOE Joint Genome Institute"/>
            <person name="Lucas S."/>
            <person name="Copeland A."/>
            <person name="Lapidus A."/>
            <person name="Glavina del Rio T."/>
            <person name="Dalin E."/>
            <person name="Tice H."/>
            <person name="Bruce D."/>
            <person name="Goodwin L."/>
            <person name="Pitluck S."/>
            <person name="Sims D."/>
            <person name="Brettin T."/>
            <person name="Detter J.C."/>
            <person name="Han C."/>
            <person name="Larimer F."/>
            <person name="Land M."/>
            <person name="Hauser L."/>
            <person name="Kyrpides N."/>
            <person name="Ivanova N."/>
            <person name="Marx C.J."/>
            <person name="Richardson P."/>
        </authorList>
    </citation>
    <scope>NUCLEOTIDE SEQUENCE [LARGE SCALE GENOMIC DNA]</scope>
    <source>
        <strain evidence="3">LMG 21967 / CNCM I-2342 / ORS 2060</strain>
    </source>
</reference>
<dbReference type="STRING" id="460265.Mnod_4647"/>
<dbReference type="AlphaFoldDB" id="B8IEE2"/>
<keyword evidence="1" id="KW-1133">Transmembrane helix</keyword>
<sequence length="682" mass="72889">MFAFPYDIPGTLLAAALCIPFLLCPGAVFAQILDAPGWAEARTRLDRIAVAALCSFACLPVLLDLAGRLGPWPMVASVVVLAVPGAVFLAKPAPTPVPRRGLIVTALALAAYAAFVVAMLVDWHVSGGARRSLLMVDYVKHATASWVIAEAGTPPYNPTFLTPDRPAAYYYFFYTLTAVIERLGLGAVAGRQAVFGLDLWMGPALFALARTVYGQARLDRARPGAWRAETWLLILLLTTGLDLLGVVVIGILSNGANFLVDFEQWNTQVSAWLTSVLWVPHHVAGLIAAMVGAMALAAEDDAPPDLRRSLRRGALAGLAFASLAGLSIYLAIGLAATMALWLVRLALRRRWASLARALGAAALALALAGSWLATIVQGRVLGGGDPSLAFEIRKFLIVDILLPPGSPIQAITNFLALPLNYGLEFGAFLIGSLVFWKREGRRGLASELSVVLVLATAASFLIGSFLRSSILFNDLGWRVMLFAQLATLLWTLAAVRAGFEARPVLALGGSRRAAVLFLACIRLGIAGEIYGMIQLRWNRIMTAEEVALLPQERDAWAWLTRNAPRGTVVQERPDPPLCRAYGYGLYGHFPTAVSDPCNGLLFGASAAAVEARIARLAPVFADPRLTFAEAMAVAAEERVGILVVTQQDPVFAAPTAWTRAAQPLYANPGVMIFAVPDAARAP</sequence>
<feature type="transmembrane region" description="Helical" evidence="1">
    <location>
        <begin position="515"/>
        <end position="533"/>
    </location>
</feature>
<evidence type="ECO:0008006" key="4">
    <source>
        <dbReference type="Google" id="ProtNLM"/>
    </source>
</evidence>
<feature type="transmembrane region" description="Helical" evidence="1">
    <location>
        <begin position="318"/>
        <end position="342"/>
    </location>
</feature>
<dbReference type="HOGENOM" id="CLU_412072_0_0_5"/>
<feature type="transmembrane region" description="Helical" evidence="1">
    <location>
        <begin position="448"/>
        <end position="470"/>
    </location>
</feature>
<feature type="transmembrane region" description="Helical" evidence="1">
    <location>
        <begin position="102"/>
        <end position="125"/>
    </location>
</feature>
<dbReference type="eggNOG" id="ENOG502ZBHG">
    <property type="taxonomic scope" value="Bacteria"/>
</dbReference>
<dbReference type="KEGG" id="mno:Mnod_4647"/>
<dbReference type="EMBL" id="CP001349">
    <property type="protein sequence ID" value="ACL59514.1"/>
    <property type="molecule type" value="Genomic_DNA"/>
</dbReference>
<feature type="transmembrane region" description="Helical" evidence="1">
    <location>
        <begin position="354"/>
        <end position="376"/>
    </location>
</feature>
<name>B8IEE2_METNO</name>
<evidence type="ECO:0000256" key="1">
    <source>
        <dbReference type="SAM" id="Phobius"/>
    </source>
</evidence>
<feature type="transmembrane region" description="Helical" evidence="1">
    <location>
        <begin position="195"/>
        <end position="213"/>
    </location>
</feature>
<gene>
    <name evidence="2" type="ordered locus">Mnod_4647</name>
</gene>
<dbReference type="Proteomes" id="UP000008207">
    <property type="component" value="Chromosome"/>
</dbReference>
<accession>B8IEE2</accession>
<feature type="transmembrane region" description="Helical" evidence="1">
    <location>
        <begin position="12"/>
        <end position="33"/>
    </location>
</feature>
<evidence type="ECO:0000313" key="2">
    <source>
        <dbReference type="EMBL" id="ACL59514.1"/>
    </source>
</evidence>
<keyword evidence="3" id="KW-1185">Reference proteome</keyword>
<dbReference type="OrthoDB" id="7478527at2"/>
<feature type="transmembrane region" description="Helical" evidence="1">
    <location>
        <begin position="168"/>
        <end position="188"/>
    </location>
</feature>
<evidence type="ECO:0000313" key="3">
    <source>
        <dbReference type="Proteomes" id="UP000008207"/>
    </source>
</evidence>
<feature type="transmembrane region" description="Helical" evidence="1">
    <location>
        <begin position="45"/>
        <end position="63"/>
    </location>
</feature>
<feature type="transmembrane region" description="Helical" evidence="1">
    <location>
        <begin position="272"/>
        <end position="298"/>
    </location>
</feature>
<feature type="transmembrane region" description="Helical" evidence="1">
    <location>
        <begin position="233"/>
        <end position="260"/>
    </location>
</feature>
<feature type="transmembrane region" description="Helical" evidence="1">
    <location>
        <begin position="69"/>
        <end position="90"/>
    </location>
</feature>